<keyword evidence="1" id="KW-0812">Transmembrane</keyword>
<organism evidence="2 3">
    <name type="scientific">Candidatus Fimihabitans intestinipullorum</name>
    <dbReference type="NCBI Taxonomy" id="2840820"/>
    <lineage>
        <taxon>Bacteria</taxon>
        <taxon>Bacillati</taxon>
        <taxon>Mycoplasmatota</taxon>
        <taxon>Mycoplasmatota incertae sedis</taxon>
        <taxon>Candidatus Fimihabitans</taxon>
    </lineage>
</organism>
<feature type="transmembrane region" description="Helical" evidence="1">
    <location>
        <begin position="12"/>
        <end position="33"/>
    </location>
</feature>
<sequence>MKGFIMNHKKGLAIFGILLLIFVILCIFVWGFLFPDGSKSEYGNRLDGIDKVRISNDKLKKLETELEGHDFVKSADAYITGRIINVMIDVNDGTDVATAKALTEVVKSNFSEDELAFYDTQVYLTNEGNSESSYPYIGYKHRTESDFFWTNNQ</sequence>
<evidence type="ECO:0000313" key="3">
    <source>
        <dbReference type="Proteomes" id="UP000824087"/>
    </source>
</evidence>
<dbReference type="EMBL" id="DVML01000039">
    <property type="protein sequence ID" value="HIU23230.1"/>
    <property type="molecule type" value="Genomic_DNA"/>
</dbReference>
<proteinExistence type="predicted"/>
<evidence type="ECO:0000256" key="1">
    <source>
        <dbReference type="SAM" id="Phobius"/>
    </source>
</evidence>
<keyword evidence="1" id="KW-1133">Transmembrane helix</keyword>
<keyword evidence="1" id="KW-0472">Membrane</keyword>
<dbReference type="Proteomes" id="UP000824087">
    <property type="component" value="Unassembled WGS sequence"/>
</dbReference>
<gene>
    <name evidence="2" type="ORF">IAD49_06580</name>
</gene>
<name>A0A9D1HXP9_9BACT</name>
<reference evidence="2" key="1">
    <citation type="submission" date="2020-10" db="EMBL/GenBank/DDBJ databases">
        <authorList>
            <person name="Gilroy R."/>
        </authorList>
    </citation>
    <scope>NUCLEOTIDE SEQUENCE</scope>
    <source>
        <strain evidence="2">CHK197-8231</strain>
    </source>
</reference>
<comment type="caution">
    <text evidence="2">The sequence shown here is derived from an EMBL/GenBank/DDBJ whole genome shotgun (WGS) entry which is preliminary data.</text>
</comment>
<protein>
    <submittedName>
        <fullName evidence="2">Uncharacterized protein</fullName>
    </submittedName>
</protein>
<accession>A0A9D1HXP9</accession>
<evidence type="ECO:0000313" key="2">
    <source>
        <dbReference type="EMBL" id="HIU23230.1"/>
    </source>
</evidence>
<reference evidence="2" key="2">
    <citation type="journal article" date="2021" name="PeerJ">
        <title>Extensive microbial diversity within the chicken gut microbiome revealed by metagenomics and culture.</title>
        <authorList>
            <person name="Gilroy R."/>
            <person name="Ravi A."/>
            <person name="Getino M."/>
            <person name="Pursley I."/>
            <person name="Horton D.L."/>
            <person name="Alikhan N.F."/>
            <person name="Baker D."/>
            <person name="Gharbi K."/>
            <person name="Hall N."/>
            <person name="Watson M."/>
            <person name="Adriaenssens E.M."/>
            <person name="Foster-Nyarko E."/>
            <person name="Jarju S."/>
            <person name="Secka A."/>
            <person name="Antonio M."/>
            <person name="Oren A."/>
            <person name="Chaudhuri R.R."/>
            <person name="La Ragione R."/>
            <person name="Hildebrand F."/>
            <person name="Pallen M.J."/>
        </authorList>
    </citation>
    <scope>NUCLEOTIDE SEQUENCE</scope>
    <source>
        <strain evidence="2">CHK197-8231</strain>
    </source>
</reference>
<dbReference type="AlphaFoldDB" id="A0A9D1HXP9"/>